<dbReference type="InterPro" id="IPR003029">
    <property type="entry name" value="S1_domain"/>
</dbReference>
<keyword evidence="4" id="KW-1185">Reference proteome</keyword>
<dbReference type="EMBL" id="FQXR01000009">
    <property type="protein sequence ID" value="SHI06559.1"/>
    <property type="molecule type" value="Genomic_DNA"/>
</dbReference>
<dbReference type="InterPro" id="IPR039566">
    <property type="entry name" value="CvfB_S1_st"/>
</dbReference>
<name>A0A1M5Y3Q7_9FIRM</name>
<dbReference type="PANTHER" id="PTHR37296:SF1">
    <property type="entry name" value="CONSERVED VIRULENCE FACTOR B"/>
    <property type="match status" value="1"/>
</dbReference>
<dbReference type="Gene3D" id="2.40.50.140">
    <property type="entry name" value="Nucleic acid-binding proteins"/>
    <property type="match status" value="2"/>
</dbReference>
<dbReference type="PANTHER" id="PTHR37296">
    <property type="entry name" value="CONSERVED VIRULENCE FACTOR B"/>
    <property type="match status" value="1"/>
</dbReference>
<dbReference type="InterPro" id="IPR036388">
    <property type="entry name" value="WH-like_DNA-bd_sf"/>
</dbReference>
<dbReference type="InterPro" id="IPR014464">
    <property type="entry name" value="CvfB_fam"/>
</dbReference>
<dbReference type="AlphaFoldDB" id="A0A1M5Y3Q7"/>
<dbReference type="InterPro" id="IPR040764">
    <property type="entry name" value="CvfB_WH"/>
</dbReference>
<evidence type="ECO:0000259" key="2">
    <source>
        <dbReference type="PROSITE" id="PS50126"/>
    </source>
</evidence>
<comment type="similarity">
    <text evidence="1">Belongs to the CvfB family.</text>
</comment>
<dbReference type="OrthoDB" id="9801597at2"/>
<dbReference type="Pfam" id="PF00575">
    <property type="entry name" value="S1"/>
    <property type="match status" value="1"/>
</dbReference>
<feature type="domain" description="S1 motif" evidence="2">
    <location>
        <begin position="5"/>
        <end position="72"/>
    </location>
</feature>
<dbReference type="RefSeq" id="WP_072744614.1">
    <property type="nucleotide sequence ID" value="NZ_FQXR01000009.1"/>
</dbReference>
<dbReference type="Proteomes" id="UP000184389">
    <property type="component" value="Unassembled WGS sequence"/>
</dbReference>
<gene>
    <name evidence="3" type="ORF">SAMN02745180_01956</name>
</gene>
<dbReference type="SUPFAM" id="SSF50249">
    <property type="entry name" value="Nucleic acid-binding proteins"/>
    <property type="match status" value="1"/>
</dbReference>
<dbReference type="SMART" id="SM00316">
    <property type="entry name" value="S1"/>
    <property type="match status" value="2"/>
</dbReference>
<evidence type="ECO:0000313" key="4">
    <source>
        <dbReference type="Proteomes" id="UP000184389"/>
    </source>
</evidence>
<dbReference type="PROSITE" id="PS50126">
    <property type="entry name" value="S1"/>
    <property type="match status" value="2"/>
</dbReference>
<proteinExistence type="inferred from homology"/>
<evidence type="ECO:0000313" key="3">
    <source>
        <dbReference type="EMBL" id="SHI06559.1"/>
    </source>
</evidence>
<dbReference type="Pfam" id="PF13509">
    <property type="entry name" value="S1_2"/>
    <property type="match status" value="2"/>
</dbReference>
<dbReference type="STRING" id="1123281.SAMN02745180_01956"/>
<reference evidence="3 4" key="1">
    <citation type="submission" date="2016-11" db="EMBL/GenBank/DDBJ databases">
        <authorList>
            <person name="Jaros S."/>
            <person name="Januszkiewicz K."/>
            <person name="Wedrychowicz H."/>
        </authorList>
    </citation>
    <scope>NUCLEOTIDE SEQUENCE [LARGE SCALE GENOMIC DNA]</scope>
    <source>
        <strain evidence="3 4">DSM 13106</strain>
    </source>
</reference>
<evidence type="ECO:0000256" key="1">
    <source>
        <dbReference type="PIRNR" id="PIRNR012524"/>
    </source>
</evidence>
<dbReference type="InterPro" id="IPR012340">
    <property type="entry name" value="NA-bd_OB-fold"/>
</dbReference>
<feature type="domain" description="S1 motif" evidence="2">
    <location>
        <begin position="143"/>
        <end position="204"/>
    </location>
</feature>
<dbReference type="Gene3D" id="1.10.10.10">
    <property type="entry name" value="Winged helix-like DNA-binding domain superfamily/Winged helix DNA-binding domain"/>
    <property type="match status" value="1"/>
</dbReference>
<dbReference type="Pfam" id="PF17783">
    <property type="entry name" value="WHD_CvfB"/>
    <property type="match status" value="1"/>
</dbReference>
<dbReference type="GO" id="GO:0003676">
    <property type="term" value="F:nucleic acid binding"/>
    <property type="evidence" value="ECO:0007669"/>
    <property type="project" value="InterPro"/>
</dbReference>
<protein>
    <recommendedName>
        <fullName evidence="2">S1 motif domain-containing protein</fullName>
    </recommendedName>
</protein>
<dbReference type="PIRSF" id="PIRSF012524">
    <property type="entry name" value="YitL_S1"/>
    <property type="match status" value="1"/>
</dbReference>
<organism evidence="3 4">
    <name type="scientific">Sporanaerobacter acetigenes DSM 13106</name>
    <dbReference type="NCBI Taxonomy" id="1123281"/>
    <lineage>
        <taxon>Bacteria</taxon>
        <taxon>Bacillati</taxon>
        <taxon>Bacillota</taxon>
        <taxon>Tissierellia</taxon>
        <taxon>Tissierellales</taxon>
        <taxon>Sporanaerobacteraceae</taxon>
        <taxon>Sporanaerobacter</taxon>
    </lineage>
</organism>
<accession>A0A1M5Y3Q7</accession>
<sequence>MIKVGEIQELDVVKITPKGALLGLKGSDEGAFLPEKEIQEKIKIGDKIEVFVYKDDKLLATTKRPKIVAGEIGFLRVVETTRIGAFLDWGLDKDLFLPFREQFGKIERGEKYLVGVYVDKSNRPCATMQIKRLLSTNSPYKENDKVFGTIYSMNFEMGAFVAVDNKYDGLIPKNELYGVYRPGDKVELRVTKVREDGRLYLSLRSKSYKQMDRDANTIINKMKANGGELDLNDDSSPRRIQEELNMSKSAFKRAVGRLLKEGKIEFTRRGIKFKTMR</sequence>